<dbReference type="AlphaFoldDB" id="A0AAD5MN74"/>
<sequence>MAVSYGFTTESYTVHFHHKAYLIPAFIAMAWAGISREKILQVILLISLDYFNHLHHSSRIAAISKIELDFVGLSDDDDQVLFCVGDVVSNPPPAGCTPKLLIHNHLAATVNSVNKECAMNQISTTIAGGDQMKT</sequence>
<reference evidence="1" key="1">
    <citation type="submission" date="2021-06" db="EMBL/GenBank/DDBJ databases">
        <title>Parelaphostrongylus tenuis whole genome reference sequence.</title>
        <authorList>
            <person name="Garwood T.J."/>
            <person name="Larsen P.A."/>
            <person name="Fountain-Jones N.M."/>
            <person name="Garbe J.R."/>
            <person name="Macchietto M.G."/>
            <person name="Kania S.A."/>
            <person name="Gerhold R.W."/>
            <person name="Richards J.E."/>
            <person name="Wolf T.M."/>
        </authorList>
    </citation>
    <scope>NUCLEOTIDE SEQUENCE</scope>
    <source>
        <strain evidence="1">MNPRO001-30</strain>
        <tissue evidence="1">Meninges</tissue>
    </source>
</reference>
<keyword evidence="2" id="KW-1185">Reference proteome</keyword>
<dbReference type="Proteomes" id="UP001196413">
    <property type="component" value="Unassembled WGS sequence"/>
</dbReference>
<name>A0AAD5MN74_PARTN</name>
<protein>
    <submittedName>
        <fullName evidence="1">Uncharacterized protein</fullName>
    </submittedName>
</protein>
<gene>
    <name evidence="1" type="ORF">KIN20_006585</name>
</gene>
<evidence type="ECO:0000313" key="2">
    <source>
        <dbReference type="Proteomes" id="UP001196413"/>
    </source>
</evidence>
<comment type="caution">
    <text evidence="1">The sequence shown here is derived from an EMBL/GenBank/DDBJ whole genome shotgun (WGS) entry which is preliminary data.</text>
</comment>
<evidence type="ECO:0000313" key="1">
    <source>
        <dbReference type="EMBL" id="KAJ1350719.1"/>
    </source>
</evidence>
<proteinExistence type="predicted"/>
<organism evidence="1 2">
    <name type="scientific">Parelaphostrongylus tenuis</name>
    <name type="common">Meningeal worm</name>
    <dbReference type="NCBI Taxonomy" id="148309"/>
    <lineage>
        <taxon>Eukaryota</taxon>
        <taxon>Metazoa</taxon>
        <taxon>Ecdysozoa</taxon>
        <taxon>Nematoda</taxon>
        <taxon>Chromadorea</taxon>
        <taxon>Rhabditida</taxon>
        <taxon>Rhabditina</taxon>
        <taxon>Rhabditomorpha</taxon>
        <taxon>Strongyloidea</taxon>
        <taxon>Metastrongylidae</taxon>
        <taxon>Parelaphostrongylus</taxon>
    </lineage>
</organism>
<dbReference type="EMBL" id="JAHQIW010000938">
    <property type="protein sequence ID" value="KAJ1350719.1"/>
    <property type="molecule type" value="Genomic_DNA"/>
</dbReference>
<accession>A0AAD5MN74</accession>